<feature type="compositionally biased region" description="Low complexity" evidence="1">
    <location>
        <begin position="108"/>
        <end position="124"/>
    </location>
</feature>
<keyword evidence="3" id="KW-1185">Reference proteome</keyword>
<name>A0AAD5GPV9_AMBAR</name>
<dbReference type="AlphaFoldDB" id="A0AAD5GPV9"/>
<evidence type="ECO:0000313" key="3">
    <source>
        <dbReference type="Proteomes" id="UP001206925"/>
    </source>
</evidence>
<evidence type="ECO:0000313" key="2">
    <source>
        <dbReference type="EMBL" id="KAI7750760.1"/>
    </source>
</evidence>
<dbReference type="Proteomes" id="UP001206925">
    <property type="component" value="Unassembled WGS sequence"/>
</dbReference>
<dbReference type="EMBL" id="JAMZMK010006093">
    <property type="protein sequence ID" value="KAI7750760.1"/>
    <property type="molecule type" value="Genomic_DNA"/>
</dbReference>
<accession>A0AAD5GPV9</accession>
<reference evidence="2" key="1">
    <citation type="submission" date="2022-06" db="EMBL/GenBank/DDBJ databases">
        <title>Uncovering the hologenomic basis of an extraordinary plant invasion.</title>
        <authorList>
            <person name="Bieker V.C."/>
            <person name="Martin M.D."/>
            <person name="Gilbert T."/>
            <person name="Hodgins K."/>
            <person name="Battlay P."/>
            <person name="Petersen B."/>
            <person name="Wilson J."/>
        </authorList>
    </citation>
    <scope>NUCLEOTIDE SEQUENCE</scope>
    <source>
        <strain evidence="2">AA19_3_7</strain>
        <tissue evidence="2">Leaf</tissue>
    </source>
</reference>
<protein>
    <submittedName>
        <fullName evidence="2">Uncharacterized protein</fullName>
    </submittedName>
</protein>
<evidence type="ECO:0000256" key="1">
    <source>
        <dbReference type="SAM" id="MobiDB-lite"/>
    </source>
</evidence>
<sequence>MRIDERLRERESRIVVAVQNCYSPVGSLTPLIQLALRFESLEQHLYSRFFPCFASPLKHVYNTCLLLQHVLDYLALNINPFLPHYRLYQNLFLQPQTTPASPPPSPLSFPQSPSTASSPSPSTPNTIPPVNCFTGWGSGQRWRFCFKFGFDLRFNVLNTIGPCISYSHLLHRRIITYDCGGVYQTLF</sequence>
<gene>
    <name evidence="2" type="ORF">M8C21_013062</name>
</gene>
<feature type="non-terminal residue" evidence="2">
    <location>
        <position position="1"/>
    </location>
</feature>
<feature type="region of interest" description="Disordered" evidence="1">
    <location>
        <begin position="97"/>
        <end position="124"/>
    </location>
</feature>
<organism evidence="2 3">
    <name type="scientific">Ambrosia artemisiifolia</name>
    <name type="common">Common ragweed</name>
    <dbReference type="NCBI Taxonomy" id="4212"/>
    <lineage>
        <taxon>Eukaryota</taxon>
        <taxon>Viridiplantae</taxon>
        <taxon>Streptophyta</taxon>
        <taxon>Embryophyta</taxon>
        <taxon>Tracheophyta</taxon>
        <taxon>Spermatophyta</taxon>
        <taxon>Magnoliopsida</taxon>
        <taxon>eudicotyledons</taxon>
        <taxon>Gunneridae</taxon>
        <taxon>Pentapetalae</taxon>
        <taxon>asterids</taxon>
        <taxon>campanulids</taxon>
        <taxon>Asterales</taxon>
        <taxon>Asteraceae</taxon>
        <taxon>Asteroideae</taxon>
        <taxon>Heliantheae alliance</taxon>
        <taxon>Heliantheae</taxon>
        <taxon>Ambrosia</taxon>
    </lineage>
</organism>
<comment type="caution">
    <text evidence="2">The sequence shown here is derived from an EMBL/GenBank/DDBJ whole genome shotgun (WGS) entry which is preliminary data.</text>
</comment>
<proteinExistence type="predicted"/>